<keyword evidence="3" id="KW-1185">Reference proteome</keyword>
<dbReference type="AlphaFoldDB" id="A0A7J8JH31"/>
<reference evidence="2 3" key="1">
    <citation type="journal article" date="2020" name="Nature">
        <title>Six reference-quality genomes reveal evolution of bat adaptations.</title>
        <authorList>
            <person name="Jebb D."/>
            <person name="Huang Z."/>
            <person name="Pippel M."/>
            <person name="Hughes G.M."/>
            <person name="Lavrichenko K."/>
            <person name="Devanna P."/>
            <person name="Winkler S."/>
            <person name="Jermiin L.S."/>
            <person name="Skirmuntt E.C."/>
            <person name="Katzourakis A."/>
            <person name="Burkitt-Gray L."/>
            <person name="Ray D.A."/>
            <person name="Sullivan K.A.M."/>
            <person name="Roscito J.G."/>
            <person name="Kirilenko B.M."/>
            <person name="Davalos L.M."/>
            <person name="Corthals A.P."/>
            <person name="Power M.L."/>
            <person name="Jones G."/>
            <person name="Ransome R.D."/>
            <person name="Dechmann D.K.N."/>
            <person name="Locatelli A.G."/>
            <person name="Puechmaille S.J."/>
            <person name="Fedrigo O."/>
            <person name="Jarvis E.D."/>
            <person name="Hiller M."/>
            <person name="Vernes S.C."/>
            <person name="Myers E.W."/>
            <person name="Teeling E.C."/>
        </authorList>
    </citation>
    <scope>NUCLEOTIDE SEQUENCE [LARGE SCALE GENOMIC DNA]</scope>
    <source>
        <strain evidence="2">MRouAeg1</strain>
        <tissue evidence="2">Muscle</tissue>
    </source>
</reference>
<evidence type="ECO:0000313" key="2">
    <source>
        <dbReference type="EMBL" id="KAF6496167.1"/>
    </source>
</evidence>
<evidence type="ECO:0000256" key="1">
    <source>
        <dbReference type="SAM" id="MobiDB-lite"/>
    </source>
</evidence>
<feature type="region of interest" description="Disordered" evidence="1">
    <location>
        <begin position="88"/>
        <end position="177"/>
    </location>
</feature>
<comment type="caution">
    <text evidence="2">The sequence shown here is derived from an EMBL/GenBank/DDBJ whole genome shotgun (WGS) entry which is preliminary data.</text>
</comment>
<evidence type="ECO:0000313" key="3">
    <source>
        <dbReference type="Proteomes" id="UP000593571"/>
    </source>
</evidence>
<dbReference type="Proteomes" id="UP000593571">
    <property type="component" value="Unassembled WGS sequence"/>
</dbReference>
<accession>A0A7J8JH31</accession>
<organism evidence="2 3">
    <name type="scientific">Rousettus aegyptiacus</name>
    <name type="common">Egyptian fruit bat</name>
    <name type="synonym">Pteropus aegyptiacus</name>
    <dbReference type="NCBI Taxonomy" id="9407"/>
    <lineage>
        <taxon>Eukaryota</taxon>
        <taxon>Metazoa</taxon>
        <taxon>Chordata</taxon>
        <taxon>Craniata</taxon>
        <taxon>Vertebrata</taxon>
        <taxon>Euteleostomi</taxon>
        <taxon>Mammalia</taxon>
        <taxon>Eutheria</taxon>
        <taxon>Laurasiatheria</taxon>
        <taxon>Chiroptera</taxon>
        <taxon>Yinpterochiroptera</taxon>
        <taxon>Pteropodoidea</taxon>
        <taxon>Pteropodidae</taxon>
        <taxon>Rousettinae</taxon>
        <taxon>Rousettus</taxon>
    </lineage>
</organism>
<gene>
    <name evidence="2" type="ORF">HJG63_010395</name>
</gene>
<name>A0A7J8JH31_ROUAE</name>
<dbReference type="EMBL" id="JACASE010000002">
    <property type="protein sequence ID" value="KAF6496167.1"/>
    <property type="molecule type" value="Genomic_DNA"/>
</dbReference>
<proteinExistence type="predicted"/>
<sequence>MEFDRRWSFARPRASWSSQTHRAWEGPARPWAASGLGGCARQTPLGIRWVPGGLAVNAASGGVKRARGGIQRALEKYPRGFRRSALRAENEIQLKKAPAAPPPRSPGPAGEHRCLPTSKSSPRAGPWQPPDPPDALQELGSKLPRSDGWRRALGTLPNLPNGLFGFSRGHSAPTGLL</sequence>
<protein>
    <submittedName>
        <fullName evidence="2">Uncharacterized protein</fullName>
    </submittedName>
</protein>